<dbReference type="Proteomes" id="UP000698173">
    <property type="component" value="Unassembled WGS sequence"/>
</dbReference>
<dbReference type="AlphaFoldDB" id="A0A921KDV9"/>
<dbReference type="InterPro" id="IPR021631">
    <property type="entry name" value="DUF3238"/>
</dbReference>
<gene>
    <name evidence="1" type="ORF">K8V56_12265</name>
</gene>
<dbReference type="EMBL" id="DYWT01000200">
    <property type="protein sequence ID" value="HJF32533.1"/>
    <property type="molecule type" value="Genomic_DNA"/>
</dbReference>
<reference evidence="1" key="1">
    <citation type="journal article" date="2021" name="PeerJ">
        <title>Extensive microbial diversity within the chicken gut microbiome revealed by metagenomics and culture.</title>
        <authorList>
            <person name="Gilroy R."/>
            <person name="Ravi A."/>
            <person name="Getino M."/>
            <person name="Pursley I."/>
            <person name="Horton D.L."/>
            <person name="Alikhan N.F."/>
            <person name="Baker D."/>
            <person name="Gharbi K."/>
            <person name="Hall N."/>
            <person name="Watson M."/>
            <person name="Adriaenssens E.M."/>
            <person name="Foster-Nyarko E."/>
            <person name="Jarju S."/>
            <person name="Secka A."/>
            <person name="Antonio M."/>
            <person name="Oren A."/>
            <person name="Chaudhuri R.R."/>
            <person name="La Ragione R."/>
            <person name="Hildebrand F."/>
            <person name="Pallen M.J."/>
        </authorList>
    </citation>
    <scope>NUCLEOTIDE SEQUENCE</scope>
    <source>
        <strain evidence="1">CHK171-7178</strain>
    </source>
</reference>
<proteinExistence type="predicted"/>
<reference evidence="1" key="2">
    <citation type="submission" date="2021-09" db="EMBL/GenBank/DDBJ databases">
        <authorList>
            <person name="Gilroy R."/>
        </authorList>
    </citation>
    <scope>NUCLEOTIDE SEQUENCE</scope>
    <source>
        <strain evidence="1">CHK171-7178</strain>
    </source>
</reference>
<dbReference type="Pfam" id="PF11579">
    <property type="entry name" value="DUF3238"/>
    <property type="match status" value="1"/>
</dbReference>
<evidence type="ECO:0000313" key="1">
    <source>
        <dbReference type="EMBL" id="HJF32533.1"/>
    </source>
</evidence>
<organism evidence="1 2">
    <name type="scientific">Sporosarcina psychrophila</name>
    <name type="common">Bacillus psychrophilus</name>
    <dbReference type="NCBI Taxonomy" id="1476"/>
    <lineage>
        <taxon>Bacteria</taxon>
        <taxon>Bacillati</taxon>
        <taxon>Bacillota</taxon>
        <taxon>Bacilli</taxon>
        <taxon>Bacillales</taxon>
        <taxon>Caryophanaceae</taxon>
        <taxon>Sporosarcina</taxon>
    </lineage>
</organism>
<accession>A0A921KDV9</accession>
<dbReference type="InterPro" id="IPR013783">
    <property type="entry name" value="Ig-like_fold"/>
</dbReference>
<evidence type="ECO:0000313" key="2">
    <source>
        <dbReference type="Proteomes" id="UP000698173"/>
    </source>
</evidence>
<protein>
    <submittedName>
        <fullName evidence="1">DUF3238 domain-containing protein</fullName>
    </submittedName>
</protein>
<dbReference type="Gene3D" id="2.60.40.10">
    <property type="entry name" value="Immunoglobulins"/>
    <property type="match status" value="1"/>
</dbReference>
<comment type="caution">
    <text evidence="1">The sequence shown here is derived from an EMBL/GenBank/DDBJ whole genome shotgun (WGS) entry which is preliminary data.</text>
</comment>
<sequence length="400" mass="46297">MRKKKFEIQTVLHKPDLIYFTWNDIGGTYNVYKDGHHLYEGTVSEFSDGDFKHAKLYNYVIERVEGGEVVDVIALQTSAFAEKKNKESPLQSLVMTTIVAKTQIALSWEEIKDVDEYDIYRNGTYMKTVTDNRYIDRDFVLDETYTYIIDSKRPLVKSEERFNVFQSVVSSVFGLLNPFSTKEEAAIERFSVSKVIAEPVSLLTPIQDRVRLPNVDRWQFRYATFLKDDWVKNLNPLSRNRFFKGDDRGFDPNGESYRTRVDVELAYDLERSPMTFIKDVGASIAYSSSKRFRKQATASPDGITLKRTNHGESESGFHLTHTVGNPLTPAPAIDYEVRAVMRRDGPFDLTGYHDQSPHHEVYLMRGVGNDWQPIHLSESKGLVWMSEIIAWQYWRISNFE</sequence>
<name>A0A921KDV9_SPOPS</name>